<sequence length="95" mass="10483">MKRTISALVGLVFVAIAVYFFTGNSENNTATNELEADNIKELVHDYSVGNITNQSASITSHELIITDSDGSQINYDLPEDEFFLSIAPYVNETHP</sequence>
<dbReference type="Pfam" id="PF21172">
    <property type="entry name" value="CueP"/>
    <property type="match status" value="1"/>
</dbReference>
<protein>
    <submittedName>
        <fullName evidence="1">Uncharacterized protein</fullName>
    </submittedName>
</protein>
<dbReference type="Proteomes" id="UP000030832">
    <property type="component" value="Unassembled WGS sequence"/>
</dbReference>
<gene>
    <name evidence="1" type="ORF">LQ50_23975</name>
</gene>
<dbReference type="STRING" id="333138.LQ50_23975"/>
<dbReference type="eggNOG" id="ENOG5030NQV">
    <property type="taxonomic scope" value="Bacteria"/>
</dbReference>
<keyword evidence="2" id="KW-1185">Reference proteome</keyword>
<evidence type="ECO:0000313" key="2">
    <source>
        <dbReference type="Proteomes" id="UP000030832"/>
    </source>
</evidence>
<dbReference type="Gene3D" id="2.60.40.3700">
    <property type="match status" value="1"/>
</dbReference>
<dbReference type="EMBL" id="JRJU01000056">
    <property type="protein sequence ID" value="KHF38009.1"/>
    <property type="molecule type" value="Genomic_DNA"/>
</dbReference>
<organism evidence="1 2">
    <name type="scientific">Halalkalibacter okhensis</name>
    <dbReference type="NCBI Taxonomy" id="333138"/>
    <lineage>
        <taxon>Bacteria</taxon>
        <taxon>Bacillati</taxon>
        <taxon>Bacillota</taxon>
        <taxon>Bacilli</taxon>
        <taxon>Bacillales</taxon>
        <taxon>Bacillaceae</taxon>
        <taxon>Halalkalibacter</taxon>
    </lineage>
</organism>
<dbReference type="AlphaFoldDB" id="A0A0B0ID81"/>
<comment type="caution">
    <text evidence="1">The sequence shown here is derived from an EMBL/GenBank/DDBJ whole genome shotgun (WGS) entry which is preliminary data.</text>
</comment>
<proteinExistence type="predicted"/>
<evidence type="ECO:0000313" key="1">
    <source>
        <dbReference type="EMBL" id="KHF38009.1"/>
    </source>
</evidence>
<name>A0A0B0ID81_9BACI</name>
<dbReference type="InterPro" id="IPR047808">
    <property type="entry name" value="CueP-like"/>
</dbReference>
<reference evidence="1 2" key="1">
    <citation type="submission" date="2014-09" db="EMBL/GenBank/DDBJ databases">
        <title>Genome sequencing and annotation of Bacillus Okhensis strain Kh10-101T.</title>
        <authorList>
            <person name="Prakash J.S."/>
        </authorList>
    </citation>
    <scope>NUCLEOTIDE SEQUENCE [LARGE SCALE GENOMIC DNA]</scope>
    <source>
        <strain evidence="2">Kh10-101T</strain>
    </source>
</reference>
<accession>A0A0B0ID81</accession>